<dbReference type="Pfam" id="PF08613">
    <property type="entry name" value="Cyclin"/>
    <property type="match status" value="1"/>
</dbReference>
<feature type="compositionally biased region" description="Basic and acidic residues" evidence="1">
    <location>
        <begin position="14"/>
        <end position="23"/>
    </location>
</feature>
<proteinExistence type="predicted"/>
<name>J7S3Q8_HUIN7</name>
<dbReference type="CDD" id="cd20558">
    <property type="entry name" value="CYCLIN_ScPCL7-like"/>
    <property type="match status" value="1"/>
</dbReference>
<gene>
    <name evidence="2" type="primary">KNAG0L01470</name>
    <name evidence="2" type="ordered locus">KNAG_0L01470</name>
</gene>
<dbReference type="InterPro" id="IPR013922">
    <property type="entry name" value="Cyclin_PHO80-like"/>
</dbReference>
<dbReference type="GO" id="GO:0019901">
    <property type="term" value="F:protein kinase binding"/>
    <property type="evidence" value="ECO:0007669"/>
    <property type="project" value="InterPro"/>
</dbReference>
<reference evidence="2 3" key="1">
    <citation type="journal article" date="2011" name="Proc. Natl. Acad. Sci. U.S.A.">
        <title>Evolutionary erosion of yeast sex chromosomes by mating-type switching accidents.</title>
        <authorList>
            <person name="Gordon J.L."/>
            <person name="Armisen D."/>
            <person name="Proux-Wera E."/>
            <person name="Oheigeartaigh S.S."/>
            <person name="Byrne K.P."/>
            <person name="Wolfe K.H."/>
        </authorList>
    </citation>
    <scope>NUCLEOTIDE SEQUENCE [LARGE SCALE GENOMIC DNA]</scope>
    <source>
        <strain evidence="3">ATCC MYA-139 / BCRC 22969 / CBS 8797 / CCRC 22969 / KCTC 17520 / NBRC 10181 / NCYC 3082</strain>
    </source>
</reference>
<dbReference type="HOGENOM" id="CLU_048130_0_0_1"/>
<feature type="region of interest" description="Disordered" evidence="1">
    <location>
        <begin position="1"/>
        <end position="41"/>
    </location>
</feature>
<dbReference type="GO" id="GO:0000307">
    <property type="term" value="C:cyclin-dependent protein kinase holoenzyme complex"/>
    <property type="evidence" value="ECO:0007669"/>
    <property type="project" value="UniProtKB-ARBA"/>
</dbReference>
<organism evidence="2 3">
    <name type="scientific">Huiozyma naganishii (strain ATCC MYA-139 / BCRC 22969 / CBS 8797 / KCTC 17520 / NBRC 10181 / NCYC 3082 / Yp74L-3)</name>
    <name type="common">Yeast</name>
    <name type="synonym">Kazachstania naganishii</name>
    <dbReference type="NCBI Taxonomy" id="1071383"/>
    <lineage>
        <taxon>Eukaryota</taxon>
        <taxon>Fungi</taxon>
        <taxon>Dikarya</taxon>
        <taxon>Ascomycota</taxon>
        <taxon>Saccharomycotina</taxon>
        <taxon>Saccharomycetes</taxon>
        <taxon>Saccharomycetales</taxon>
        <taxon>Saccharomycetaceae</taxon>
        <taxon>Huiozyma</taxon>
    </lineage>
</organism>
<feature type="compositionally biased region" description="Basic and acidic residues" evidence="1">
    <location>
        <begin position="104"/>
        <end position="114"/>
    </location>
</feature>
<protein>
    <recommendedName>
        <fullName evidence="4">Cyclin</fullName>
    </recommendedName>
</protein>
<dbReference type="AlphaFoldDB" id="J7S3Q8"/>
<keyword evidence="3" id="KW-1185">Reference proteome</keyword>
<feature type="compositionally biased region" description="Low complexity" evidence="1">
    <location>
        <begin position="64"/>
        <end position="73"/>
    </location>
</feature>
<evidence type="ECO:0008006" key="4">
    <source>
        <dbReference type="Google" id="ProtNLM"/>
    </source>
</evidence>
<dbReference type="EMBL" id="HE978325">
    <property type="protein sequence ID" value="CCK72767.1"/>
    <property type="molecule type" value="Genomic_DNA"/>
</dbReference>
<dbReference type="PANTHER" id="PTHR15615">
    <property type="match status" value="1"/>
</dbReference>
<dbReference type="PANTHER" id="PTHR15615:SF94">
    <property type="entry name" value="PHO85 CYCLIN-6-RELATED"/>
    <property type="match status" value="1"/>
</dbReference>
<sequence length="354" mass="39360">MSHGVETDTDSDAETQRLEKRLSNVEISDGAAAPLRKSIPLSREALEDSNSVIVTKVATEDTMSSSPSSYASSKTLPTGSAGGHLGTRFSPMSAAVRPGDGGAEGERREEEETQRSLSEINFTVPQHVSEAVDDVLDRPVGEPELEYPHALRLIGLSSDKLIKMLTALLDKIVQANDRLETPDSATLLKVNDDARDTDGYYESAVNAILSFKGKHIPQITLEQYFHRIQKYCPTTNDVFLSLLIYFDRISEKCNSIPRGGDDDKVQDDTLLFVMNSYNIHRLIIAGVAVSTKFSSDFFYSNARYAKVGGISLREMNYLELQFLVLCDFSLLISVEEMERYASLLYRFWDNSNSV</sequence>
<dbReference type="Gene3D" id="1.10.472.10">
    <property type="entry name" value="Cyclin-like"/>
    <property type="match status" value="1"/>
</dbReference>
<dbReference type="GO" id="GO:0005634">
    <property type="term" value="C:nucleus"/>
    <property type="evidence" value="ECO:0007669"/>
    <property type="project" value="TreeGrafter"/>
</dbReference>
<dbReference type="Proteomes" id="UP000006310">
    <property type="component" value="Chromosome 12"/>
</dbReference>
<dbReference type="RefSeq" id="XP_022467011.1">
    <property type="nucleotide sequence ID" value="XM_022610745.1"/>
</dbReference>
<evidence type="ECO:0000313" key="3">
    <source>
        <dbReference type="Proteomes" id="UP000006310"/>
    </source>
</evidence>
<dbReference type="GO" id="GO:0016538">
    <property type="term" value="F:cyclin-dependent protein serine/threonine kinase regulator activity"/>
    <property type="evidence" value="ECO:0007669"/>
    <property type="project" value="TreeGrafter"/>
</dbReference>
<dbReference type="STRING" id="1071383.J7S3Q8"/>
<reference evidence="3" key="2">
    <citation type="submission" date="2012-08" db="EMBL/GenBank/DDBJ databases">
        <title>Genome sequence of Kazachstania naganishii.</title>
        <authorList>
            <person name="Gordon J.L."/>
            <person name="Armisen D."/>
            <person name="Proux-Wera E."/>
            <person name="OhEigeartaigh S.S."/>
            <person name="Byrne K.P."/>
            <person name="Wolfe K.H."/>
        </authorList>
    </citation>
    <scope>NUCLEOTIDE SEQUENCE [LARGE SCALE GENOMIC DNA]</scope>
    <source>
        <strain evidence="3">ATCC MYA-139 / BCRC 22969 / CBS 8797 / CCRC 22969 / KCTC 17520 / NBRC 10181 / NCYC 3082</strain>
    </source>
</reference>
<dbReference type="eggNOG" id="KOG1674">
    <property type="taxonomic scope" value="Eukaryota"/>
</dbReference>
<dbReference type="KEGG" id="kng:KNAG_0L01470"/>
<dbReference type="OrthoDB" id="1060854at2759"/>
<evidence type="ECO:0000256" key="1">
    <source>
        <dbReference type="SAM" id="MobiDB-lite"/>
    </source>
</evidence>
<evidence type="ECO:0000313" key="2">
    <source>
        <dbReference type="EMBL" id="CCK72767.1"/>
    </source>
</evidence>
<accession>J7S3Q8</accession>
<dbReference type="GeneID" id="34528540"/>
<feature type="region of interest" description="Disordered" evidence="1">
    <location>
        <begin position="57"/>
        <end position="117"/>
    </location>
</feature>